<dbReference type="PIRSF" id="PIRSF016487">
    <property type="entry name" value="CYTH_UCP016487"/>
    <property type="match status" value="1"/>
</dbReference>
<accession>A0ABX1DAF3</accession>
<sequence length="157" mass="18280">MIEIERKFLVISDDFKSEAFKKTRLVQGYLNSHKERAVRVRLKGDAGFLTVKGPSSKNGLSRFEWEREISALDAKELLNLCESGIIDKIRYEVKLKNHIFEIDEFFGDNEGLIVAEVELKDENEVFEKPKWLGEEVTGNPKYYNSQLSKQPYKTWES</sequence>
<comment type="caution">
    <text evidence="2">The sequence shown here is derived from an EMBL/GenBank/DDBJ whole genome shotgun (WGS) entry which is preliminary data.</text>
</comment>
<dbReference type="SUPFAM" id="SSF55154">
    <property type="entry name" value="CYTH-like phosphatases"/>
    <property type="match status" value="1"/>
</dbReference>
<dbReference type="Gene3D" id="2.40.320.10">
    <property type="entry name" value="Hypothetical Protein Pfu-838710-001"/>
    <property type="match status" value="1"/>
</dbReference>
<dbReference type="Proteomes" id="UP000760545">
    <property type="component" value="Unassembled WGS sequence"/>
</dbReference>
<evidence type="ECO:0000313" key="2">
    <source>
        <dbReference type="EMBL" id="NJX14151.1"/>
    </source>
</evidence>
<dbReference type="EMBL" id="JAAVJS010000001">
    <property type="protein sequence ID" value="NJX14151.1"/>
    <property type="molecule type" value="Genomic_DNA"/>
</dbReference>
<reference evidence="2 3" key="1">
    <citation type="submission" date="2020-03" db="EMBL/GenBank/DDBJ databases">
        <title>Tamlana sp. nov, isolated from XXX.</title>
        <authorList>
            <person name="Cao W.R."/>
        </authorList>
    </citation>
    <scope>NUCLEOTIDE SEQUENCE [LARGE SCALE GENOMIC DNA]</scope>
    <source>
        <strain evidence="2 3">HST1-43</strain>
    </source>
</reference>
<dbReference type="PROSITE" id="PS51707">
    <property type="entry name" value="CYTH"/>
    <property type="match status" value="1"/>
</dbReference>
<organism evidence="2 3">
    <name type="scientific">Tamlana crocina</name>
    <dbReference type="NCBI Taxonomy" id="393006"/>
    <lineage>
        <taxon>Bacteria</taxon>
        <taxon>Pseudomonadati</taxon>
        <taxon>Bacteroidota</taxon>
        <taxon>Flavobacteriia</taxon>
        <taxon>Flavobacteriales</taxon>
        <taxon>Flavobacteriaceae</taxon>
        <taxon>Tamlana</taxon>
    </lineage>
</organism>
<dbReference type="CDD" id="cd07891">
    <property type="entry name" value="CYTH-like_CthTTM-like_1"/>
    <property type="match status" value="1"/>
</dbReference>
<evidence type="ECO:0000313" key="3">
    <source>
        <dbReference type="Proteomes" id="UP000760545"/>
    </source>
</evidence>
<dbReference type="SMART" id="SM01118">
    <property type="entry name" value="CYTH"/>
    <property type="match status" value="1"/>
</dbReference>
<protein>
    <submittedName>
        <fullName evidence="2">CYTH domain-containing protein</fullName>
    </submittedName>
</protein>
<dbReference type="InterPro" id="IPR023577">
    <property type="entry name" value="CYTH_domain"/>
</dbReference>
<dbReference type="RefSeq" id="WP_167916401.1">
    <property type="nucleotide sequence ID" value="NZ_JAAVJS010000001.1"/>
</dbReference>
<dbReference type="InterPro" id="IPR012042">
    <property type="entry name" value="NeuTTM/CthTTM-like"/>
</dbReference>
<proteinExistence type="predicted"/>
<evidence type="ECO:0000259" key="1">
    <source>
        <dbReference type="PROSITE" id="PS51707"/>
    </source>
</evidence>
<name>A0ABX1DAF3_9FLAO</name>
<feature type="domain" description="CYTH" evidence="1">
    <location>
        <begin position="1"/>
        <end position="149"/>
    </location>
</feature>
<dbReference type="Pfam" id="PF01928">
    <property type="entry name" value="CYTH"/>
    <property type="match status" value="1"/>
</dbReference>
<keyword evidence="3" id="KW-1185">Reference proteome</keyword>
<gene>
    <name evidence="2" type="ORF">HC176_01445</name>
</gene>
<dbReference type="PANTHER" id="PTHR40114">
    <property type="entry name" value="SLR0698 PROTEIN"/>
    <property type="match status" value="1"/>
</dbReference>
<dbReference type="InterPro" id="IPR033469">
    <property type="entry name" value="CYTH-like_dom_sf"/>
</dbReference>
<dbReference type="PANTHER" id="PTHR40114:SF1">
    <property type="entry name" value="SLR0698 PROTEIN"/>
    <property type="match status" value="1"/>
</dbReference>